<comment type="caution">
    <text evidence="3">The sequence shown here is derived from an EMBL/GenBank/DDBJ whole genome shotgun (WGS) entry which is preliminary data.</text>
</comment>
<dbReference type="AlphaFoldDB" id="J9FJ42"/>
<gene>
    <name evidence="3" type="ORF">EVA_22242</name>
</gene>
<dbReference type="SMART" id="SM01040">
    <property type="entry name" value="Bro-N"/>
    <property type="match status" value="1"/>
</dbReference>
<dbReference type="Pfam" id="PF03374">
    <property type="entry name" value="ANT"/>
    <property type="match status" value="1"/>
</dbReference>
<reference evidence="3" key="1">
    <citation type="journal article" date="2012" name="PLoS ONE">
        <title>Gene sets for utilization of primary and secondary nutrition supplies in the distal gut of endangered iberian lynx.</title>
        <authorList>
            <person name="Alcaide M."/>
            <person name="Messina E."/>
            <person name="Richter M."/>
            <person name="Bargiela R."/>
            <person name="Peplies J."/>
            <person name="Huws S.A."/>
            <person name="Newbold C.J."/>
            <person name="Golyshin P.N."/>
            <person name="Simon M.A."/>
            <person name="Lopez G."/>
            <person name="Yakimov M.M."/>
            <person name="Ferrer M."/>
        </authorList>
    </citation>
    <scope>NUCLEOTIDE SEQUENCE</scope>
</reference>
<proteinExistence type="predicted"/>
<dbReference type="Pfam" id="PF02498">
    <property type="entry name" value="Bro-N"/>
    <property type="match status" value="1"/>
</dbReference>
<dbReference type="InterPro" id="IPR003497">
    <property type="entry name" value="BRO_N_domain"/>
</dbReference>
<organism evidence="3">
    <name type="scientific">gut metagenome</name>
    <dbReference type="NCBI Taxonomy" id="749906"/>
    <lineage>
        <taxon>unclassified sequences</taxon>
        <taxon>metagenomes</taxon>
        <taxon>organismal metagenomes</taxon>
    </lineage>
</organism>
<dbReference type="PANTHER" id="PTHR36180:SF2">
    <property type="entry name" value="BRO FAMILY PROTEIN"/>
    <property type="match status" value="1"/>
</dbReference>
<protein>
    <submittedName>
        <fullName evidence="3">Prophage antirepressor</fullName>
    </submittedName>
</protein>
<dbReference type="GO" id="GO:0003677">
    <property type="term" value="F:DNA binding"/>
    <property type="evidence" value="ECO:0007669"/>
    <property type="project" value="InterPro"/>
</dbReference>
<dbReference type="InterPro" id="IPR005039">
    <property type="entry name" value="Ant_C"/>
</dbReference>
<dbReference type="PANTHER" id="PTHR36180">
    <property type="entry name" value="DNA-BINDING PROTEIN-RELATED-RELATED"/>
    <property type="match status" value="1"/>
</dbReference>
<accession>J9FJ42</accession>
<feature type="domain" description="Bro-N" evidence="2">
    <location>
        <begin position="13"/>
        <end position="116"/>
    </location>
</feature>
<evidence type="ECO:0000259" key="2">
    <source>
        <dbReference type="PROSITE" id="PS51750"/>
    </source>
</evidence>
<sequence length="274" mass="30437">MESITKLDIETTMSNIQVFKNEVFGEVRVAGTSEEPLFCLADVAKALGYSRPADAVTQHCKGVCVLPTPTAGGVQQLKYGKESEVYRLVMRSKLPNAEQFQDWVCGEILPSIRKHGAYMTGQTLEKALTSPDFLIQLATTLKEEQQKRLEAEQKAEAANRQIQADAPKVLFDEAIVGSKTSCLIGELAKVITQNGYEVGQNRLFKWLRPKHYLGAVGERYNIPNQQYVEQGLFEVKKGVRSGNEGVLHTTITTKVTPKGQMYFINGFLTGKFSL</sequence>
<feature type="coiled-coil region" evidence="1">
    <location>
        <begin position="134"/>
        <end position="161"/>
    </location>
</feature>
<keyword evidence="1" id="KW-0175">Coiled coil</keyword>
<evidence type="ECO:0000256" key="1">
    <source>
        <dbReference type="SAM" id="Coils"/>
    </source>
</evidence>
<dbReference type="PROSITE" id="PS51750">
    <property type="entry name" value="BRO_N"/>
    <property type="match status" value="1"/>
</dbReference>
<name>J9FJ42_9ZZZZ</name>
<dbReference type="EMBL" id="AMCI01009345">
    <property type="protein sequence ID" value="EJW89642.1"/>
    <property type="molecule type" value="Genomic_DNA"/>
</dbReference>
<evidence type="ECO:0000313" key="3">
    <source>
        <dbReference type="EMBL" id="EJW89642.1"/>
    </source>
</evidence>